<keyword evidence="2" id="KW-1185">Reference proteome</keyword>
<name>A0AAD9RI39_9HYME</name>
<dbReference type="AlphaFoldDB" id="A0AAD9RI39"/>
<reference evidence="1" key="1">
    <citation type="submission" date="2021-08" db="EMBL/GenBank/DDBJ databases">
        <authorList>
            <person name="Misof B."/>
            <person name="Oliver O."/>
            <person name="Podsiadlowski L."/>
            <person name="Donath A."/>
            <person name="Peters R."/>
            <person name="Mayer C."/>
            <person name="Rust J."/>
            <person name="Gunkel S."/>
            <person name="Lesny P."/>
            <person name="Martin S."/>
            <person name="Oeyen J.P."/>
            <person name="Petersen M."/>
            <person name="Panagiotis P."/>
            <person name="Wilbrandt J."/>
            <person name="Tanja T."/>
        </authorList>
    </citation>
    <scope>NUCLEOTIDE SEQUENCE</scope>
    <source>
        <strain evidence="1">GBR_01_08_01A</strain>
        <tissue evidence="1">Thorax + abdomen</tissue>
    </source>
</reference>
<evidence type="ECO:0000313" key="2">
    <source>
        <dbReference type="Proteomes" id="UP001258017"/>
    </source>
</evidence>
<protein>
    <submittedName>
        <fullName evidence="1">Uncharacterized protein</fullName>
    </submittedName>
</protein>
<sequence>MHINAPVPIKAISEHYVQGADDKNYGEGRRMGSFTLVQFSTLDVRARKFKFGSPAYAPNRVIIVRNAPYHTRSADYRGYQQMQARNYTYSEIIDLIAFRASEGAREGSETRPDPTKSFRCRKIVVGFETSGERGEKERRVKGSLGLREKFRWHRYSMDLSSTCLPNEDLRSDRDSRKRVEENTQDLFYSNCYEQIIFDFTSRLTRFASFIR</sequence>
<dbReference type="EMBL" id="JAIFRP010000062">
    <property type="protein sequence ID" value="KAK2580147.1"/>
    <property type="molecule type" value="Genomic_DNA"/>
</dbReference>
<reference evidence="1" key="2">
    <citation type="journal article" date="2023" name="Commun. Biol.">
        <title>Intrasexual cuticular hydrocarbon dimorphism in a wasp sheds light on hydrocarbon biosynthesis genes in Hymenoptera.</title>
        <authorList>
            <person name="Moris V.C."/>
            <person name="Podsiadlowski L."/>
            <person name="Martin S."/>
            <person name="Oeyen J.P."/>
            <person name="Donath A."/>
            <person name="Petersen M."/>
            <person name="Wilbrandt J."/>
            <person name="Misof B."/>
            <person name="Liedtke D."/>
            <person name="Thamm M."/>
            <person name="Scheiner R."/>
            <person name="Schmitt T."/>
            <person name="Niehuis O."/>
        </authorList>
    </citation>
    <scope>NUCLEOTIDE SEQUENCE</scope>
    <source>
        <strain evidence="1">GBR_01_08_01A</strain>
    </source>
</reference>
<evidence type="ECO:0000313" key="1">
    <source>
        <dbReference type="EMBL" id="KAK2580147.1"/>
    </source>
</evidence>
<accession>A0AAD9RI39</accession>
<dbReference type="Proteomes" id="UP001258017">
    <property type="component" value="Unassembled WGS sequence"/>
</dbReference>
<comment type="caution">
    <text evidence="1">The sequence shown here is derived from an EMBL/GenBank/DDBJ whole genome shotgun (WGS) entry which is preliminary data.</text>
</comment>
<proteinExistence type="predicted"/>
<gene>
    <name evidence="1" type="ORF">KPH14_012420</name>
</gene>
<organism evidence="1 2">
    <name type="scientific">Odynerus spinipes</name>
    <dbReference type="NCBI Taxonomy" id="1348599"/>
    <lineage>
        <taxon>Eukaryota</taxon>
        <taxon>Metazoa</taxon>
        <taxon>Ecdysozoa</taxon>
        <taxon>Arthropoda</taxon>
        <taxon>Hexapoda</taxon>
        <taxon>Insecta</taxon>
        <taxon>Pterygota</taxon>
        <taxon>Neoptera</taxon>
        <taxon>Endopterygota</taxon>
        <taxon>Hymenoptera</taxon>
        <taxon>Apocrita</taxon>
        <taxon>Aculeata</taxon>
        <taxon>Vespoidea</taxon>
        <taxon>Vespidae</taxon>
        <taxon>Eumeninae</taxon>
        <taxon>Odynerus</taxon>
    </lineage>
</organism>